<dbReference type="EMBL" id="FQUZ01000012">
    <property type="protein sequence ID" value="SHF09196.1"/>
    <property type="molecule type" value="Genomic_DNA"/>
</dbReference>
<accession>A0A1M4YV27</accession>
<gene>
    <name evidence="1" type="ORF">SAMN02745117_01326</name>
</gene>
<dbReference type="PANTHER" id="PTHR37489:SF1">
    <property type="entry name" value="DUF3500 DOMAIN-CONTAINING PROTEIN"/>
    <property type="match status" value="1"/>
</dbReference>
<proteinExistence type="predicted"/>
<sequence>MNIHRFDRQGVALMDMTPAQQQAAFALLQASMSPRGYSNLRNVMRLNHSLAELTSNFEGYNEQRYWFTVMGEPSPTEPWGWQIEGHHLTVNYFVLGDQVVMSPVFLGSEPTHALGGKYAGTSVLKQEEAKALDLMQNLPAAQQQQAHLGAKGRNENLTEMFKDNAVVPMQGVAASTLNRENRARLLKLIELYVGNLRPAHAQVKMREVEAHLDETHFAWKGQIDDDAVFHYRIHSPVLLIEFDHQAPLALPGDREVAVREHAHAVIRTPNGNDYGKALLQLHRTRTP</sequence>
<evidence type="ECO:0008006" key="3">
    <source>
        <dbReference type="Google" id="ProtNLM"/>
    </source>
</evidence>
<dbReference type="STRING" id="1122156.SAMN02745117_01326"/>
<evidence type="ECO:0000313" key="1">
    <source>
        <dbReference type="EMBL" id="SHF09196.1"/>
    </source>
</evidence>
<protein>
    <recommendedName>
        <fullName evidence="3">DUF3500 domain-containing protein</fullName>
    </recommendedName>
</protein>
<dbReference type="InterPro" id="IPR021889">
    <property type="entry name" value="DUF3500"/>
</dbReference>
<reference evidence="1 2" key="1">
    <citation type="submission" date="2016-11" db="EMBL/GenBank/DDBJ databases">
        <authorList>
            <person name="Jaros S."/>
            <person name="Januszkiewicz K."/>
            <person name="Wedrychowicz H."/>
        </authorList>
    </citation>
    <scope>NUCLEOTIDE SEQUENCE [LARGE SCALE GENOMIC DNA]</scope>
    <source>
        <strain evidence="1 2">DSM 16112</strain>
    </source>
</reference>
<keyword evidence="2" id="KW-1185">Reference proteome</keyword>
<evidence type="ECO:0000313" key="2">
    <source>
        <dbReference type="Proteomes" id="UP000184327"/>
    </source>
</evidence>
<dbReference type="Proteomes" id="UP000184327">
    <property type="component" value="Unassembled WGS sequence"/>
</dbReference>
<dbReference type="Pfam" id="PF12006">
    <property type="entry name" value="DUF3500"/>
    <property type="match status" value="1"/>
</dbReference>
<name>A0A1M4YV27_9BURK</name>
<dbReference type="PANTHER" id="PTHR37489">
    <property type="entry name" value="DUF3500 DOMAIN-CONTAINING PROTEIN"/>
    <property type="match status" value="1"/>
</dbReference>
<dbReference type="AlphaFoldDB" id="A0A1M4YV27"/>
<organism evidence="1 2">
    <name type="scientific">Lampropedia hyalina DSM 16112</name>
    <dbReference type="NCBI Taxonomy" id="1122156"/>
    <lineage>
        <taxon>Bacteria</taxon>
        <taxon>Pseudomonadati</taxon>
        <taxon>Pseudomonadota</taxon>
        <taxon>Betaproteobacteria</taxon>
        <taxon>Burkholderiales</taxon>
        <taxon>Comamonadaceae</taxon>
        <taxon>Lampropedia</taxon>
    </lineage>
</organism>